<reference evidence="1" key="1">
    <citation type="submission" date="2021-06" db="EMBL/GenBank/DDBJ databases">
        <authorList>
            <person name="Criscuolo A."/>
        </authorList>
    </citation>
    <scope>NUCLEOTIDE SEQUENCE</scope>
    <source>
        <strain evidence="1">CIP111600</strain>
    </source>
</reference>
<protein>
    <submittedName>
        <fullName evidence="1">Uncharacterized protein</fullName>
    </submittedName>
</protein>
<gene>
    <name evidence="1" type="ORF">PAESOLCIP111_06234</name>
</gene>
<dbReference type="RefSeq" id="WP_246627724.1">
    <property type="nucleotide sequence ID" value="NZ_CAJVAS010000057.1"/>
</dbReference>
<evidence type="ECO:0000313" key="1">
    <source>
        <dbReference type="EMBL" id="CAG7651049.1"/>
    </source>
</evidence>
<dbReference type="AlphaFoldDB" id="A0A916KA17"/>
<dbReference type="Proteomes" id="UP000693672">
    <property type="component" value="Unassembled WGS sequence"/>
</dbReference>
<sequence length="123" mass="13785">MGIGTTSRMRLTERLARHLHREVALQAEGFESEPGILQHVGKRFIRVNGQYYVPSAMHEIVLLDNAVKSKGTPFQVQTTYGGPFPANIVRAGIDFVEMLVSRQEEEEELVLLIPLNKIISLGK</sequence>
<comment type="caution">
    <text evidence="1">The sequence shown here is derived from an EMBL/GenBank/DDBJ whole genome shotgun (WGS) entry which is preliminary data.</text>
</comment>
<organism evidence="1 2">
    <name type="scientific">Paenibacillus solanacearum</name>
    <dbReference type="NCBI Taxonomy" id="2048548"/>
    <lineage>
        <taxon>Bacteria</taxon>
        <taxon>Bacillati</taxon>
        <taxon>Bacillota</taxon>
        <taxon>Bacilli</taxon>
        <taxon>Bacillales</taxon>
        <taxon>Paenibacillaceae</taxon>
        <taxon>Paenibacillus</taxon>
    </lineage>
</organism>
<dbReference type="EMBL" id="CAJVAS010000057">
    <property type="protein sequence ID" value="CAG7651049.1"/>
    <property type="molecule type" value="Genomic_DNA"/>
</dbReference>
<name>A0A916KA17_9BACL</name>
<accession>A0A916KA17</accession>
<proteinExistence type="predicted"/>
<keyword evidence="2" id="KW-1185">Reference proteome</keyword>
<evidence type="ECO:0000313" key="2">
    <source>
        <dbReference type="Proteomes" id="UP000693672"/>
    </source>
</evidence>